<proteinExistence type="predicted"/>
<feature type="region of interest" description="Disordered" evidence="1">
    <location>
        <begin position="35"/>
        <end position="63"/>
    </location>
</feature>
<dbReference type="Proteomes" id="UP000030854">
    <property type="component" value="Unassembled WGS sequence"/>
</dbReference>
<feature type="compositionally biased region" description="Basic and acidic residues" evidence="1">
    <location>
        <begin position="35"/>
        <end position="54"/>
    </location>
</feature>
<evidence type="ECO:0000256" key="1">
    <source>
        <dbReference type="SAM" id="MobiDB-lite"/>
    </source>
</evidence>
<keyword evidence="3" id="KW-1185">Reference proteome</keyword>
<comment type="caution">
    <text evidence="2">The sequence shown here is derived from an EMBL/GenBank/DDBJ whole genome shotgun (WGS) entry which is preliminary data.</text>
</comment>
<sequence>MTPQIEDLGFEDFGRTQLNRKSCVIGLDDEKLGSKDVKIDRVPTEDSHHQDEPTPKSAKKAHKRGQKALQHLCEIMGRSGKGPINYTKIAEEIRVSVVVDKEKRDNASNSLDNIISYVNMEERAFCVPVVIRTSKDGRFVDVRLPSSVAQADTGSNMVVISYGLIKYINLPMKLLSEDGFSGLTMNVENETSLPLKYFTSFQINFLGISRHIEAFLRTRNSSFCLVYPGSMMRTQKFTFGTQLLKSAIQIGQK</sequence>
<reference evidence="2 3" key="1">
    <citation type="journal article" date="2014" name="BMC Genomics">
        <title>Adaptive genomic structural variation in the grape powdery mildew pathogen, Erysiphe necator.</title>
        <authorList>
            <person name="Jones L."/>
            <person name="Riaz S."/>
            <person name="Morales-Cruz A."/>
            <person name="Amrine K.C."/>
            <person name="McGuire B."/>
            <person name="Gubler W.D."/>
            <person name="Walker M.A."/>
            <person name="Cantu D."/>
        </authorList>
    </citation>
    <scope>NUCLEOTIDE SEQUENCE [LARGE SCALE GENOMIC DNA]</scope>
    <source>
        <strain evidence="3">c</strain>
    </source>
</reference>
<name>A0A0B1NWH4_UNCNE</name>
<protein>
    <submittedName>
        <fullName evidence="2">Uncharacterized protein</fullName>
    </submittedName>
</protein>
<dbReference type="EMBL" id="JNVN01003705">
    <property type="protein sequence ID" value="KHJ30722.1"/>
    <property type="molecule type" value="Genomic_DNA"/>
</dbReference>
<dbReference type="HOGENOM" id="CLU_1099181_0_0_1"/>
<organism evidence="2 3">
    <name type="scientific">Uncinula necator</name>
    <name type="common">Grape powdery mildew</name>
    <dbReference type="NCBI Taxonomy" id="52586"/>
    <lineage>
        <taxon>Eukaryota</taxon>
        <taxon>Fungi</taxon>
        <taxon>Dikarya</taxon>
        <taxon>Ascomycota</taxon>
        <taxon>Pezizomycotina</taxon>
        <taxon>Leotiomycetes</taxon>
        <taxon>Erysiphales</taxon>
        <taxon>Erysiphaceae</taxon>
        <taxon>Erysiphe</taxon>
    </lineage>
</organism>
<accession>A0A0B1NWH4</accession>
<evidence type="ECO:0000313" key="2">
    <source>
        <dbReference type="EMBL" id="KHJ30722.1"/>
    </source>
</evidence>
<evidence type="ECO:0000313" key="3">
    <source>
        <dbReference type="Proteomes" id="UP000030854"/>
    </source>
</evidence>
<dbReference type="OrthoDB" id="3595120at2759"/>
<gene>
    <name evidence="2" type="ORF">EV44_g3463</name>
</gene>
<dbReference type="AlphaFoldDB" id="A0A0B1NWH4"/>